<dbReference type="AlphaFoldDB" id="A0A4C1TNH1"/>
<gene>
    <name evidence="1" type="ORF">EVAR_92230_1</name>
</gene>
<reference evidence="1 2" key="1">
    <citation type="journal article" date="2019" name="Commun. Biol.">
        <title>The bagworm genome reveals a unique fibroin gene that provides high tensile strength.</title>
        <authorList>
            <person name="Kono N."/>
            <person name="Nakamura H."/>
            <person name="Ohtoshi R."/>
            <person name="Tomita M."/>
            <person name="Numata K."/>
            <person name="Arakawa K."/>
        </authorList>
    </citation>
    <scope>NUCLEOTIDE SEQUENCE [LARGE SCALE GENOMIC DNA]</scope>
</reference>
<proteinExistence type="predicted"/>
<evidence type="ECO:0000313" key="2">
    <source>
        <dbReference type="Proteomes" id="UP000299102"/>
    </source>
</evidence>
<name>A0A4C1TNH1_EUMVA</name>
<comment type="caution">
    <text evidence="1">The sequence shown here is derived from an EMBL/GenBank/DDBJ whole genome shotgun (WGS) entry which is preliminary data.</text>
</comment>
<accession>A0A4C1TNH1</accession>
<sequence length="117" mass="12882">MFVFIPVRINVAIGSKSITGLRSQVSFTPRRGGRQRGPRPPAARVALPAPACPRLCRDRSREWKRGPRAPRPAVIRFAVSCFVIDNSASVPWCCGGRVQHVRRGARACRPRARAPTA</sequence>
<evidence type="ECO:0000313" key="1">
    <source>
        <dbReference type="EMBL" id="GBP15227.1"/>
    </source>
</evidence>
<protein>
    <submittedName>
        <fullName evidence="1">Uncharacterized protein</fullName>
    </submittedName>
</protein>
<organism evidence="1 2">
    <name type="scientific">Eumeta variegata</name>
    <name type="common">Bagworm moth</name>
    <name type="synonym">Eumeta japonica</name>
    <dbReference type="NCBI Taxonomy" id="151549"/>
    <lineage>
        <taxon>Eukaryota</taxon>
        <taxon>Metazoa</taxon>
        <taxon>Ecdysozoa</taxon>
        <taxon>Arthropoda</taxon>
        <taxon>Hexapoda</taxon>
        <taxon>Insecta</taxon>
        <taxon>Pterygota</taxon>
        <taxon>Neoptera</taxon>
        <taxon>Endopterygota</taxon>
        <taxon>Lepidoptera</taxon>
        <taxon>Glossata</taxon>
        <taxon>Ditrysia</taxon>
        <taxon>Tineoidea</taxon>
        <taxon>Psychidae</taxon>
        <taxon>Oiketicinae</taxon>
        <taxon>Eumeta</taxon>
    </lineage>
</organism>
<dbReference type="Proteomes" id="UP000299102">
    <property type="component" value="Unassembled WGS sequence"/>
</dbReference>
<dbReference type="EMBL" id="BGZK01000070">
    <property type="protein sequence ID" value="GBP15227.1"/>
    <property type="molecule type" value="Genomic_DNA"/>
</dbReference>
<keyword evidence="2" id="KW-1185">Reference proteome</keyword>